<dbReference type="HOGENOM" id="CLU_661778_0_0_0"/>
<accession>H8H2V6</accession>
<dbReference type="InterPro" id="IPR011047">
    <property type="entry name" value="Quinoprotein_ADH-like_sf"/>
</dbReference>
<dbReference type="OrthoDB" id="7012117at2"/>
<organism evidence="2 3">
    <name type="scientific">Deinococcus gobiensis (strain DSM 21396 / JCM 16679 / CGMCC 1.7299 / I-0)</name>
    <dbReference type="NCBI Taxonomy" id="745776"/>
    <lineage>
        <taxon>Bacteria</taxon>
        <taxon>Thermotogati</taxon>
        <taxon>Deinococcota</taxon>
        <taxon>Deinococci</taxon>
        <taxon>Deinococcales</taxon>
        <taxon>Deinococcaceae</taxon>
        <taxon>Deinococcus</taxon>
    </lineage>
</organism>
<reference evidence="2 3" key="1">
    <citation type="journal article" date="2012" name="PLoS ONE">
        <title>Genome sequence and transcriptome analysis of the radioresistant bacterium Deinococcus gobiensis: insights into the extreme environmental adaptations.</title>
        <authorList>
            <person name="Yuan M."/>
            <person name="Chen M."/>
            <person name="Zhang W."/>
            <person name="Lu W."/>
            <person name="Wang J."/>
            <person name="Yang M."/>
            <person name="Zhao P."/>
            <person name="Tang R."/>
            <person name="Li X."/>
            <person name="Hao Y."/>
            <person name="Zhou Z."/>
            <person name="Zhan Y."/>
            <person name="Yu H."/>
            <person name="Teng C."/>
            <person name="Yan Y."/>
            <person name="Ping S."/>
            <person name="Wang Y."/>
            <person name="Lin M."/>
        </authorList>
    </citation>
    <scope>NUCLEOTIDE SEQUENCE [LARGE SCALE GENOMIC DNA]</scope>
    <source>
        <strain evidence="3">DSM 21396 / JCM 16679 / CGMCC 1.7299 / I-0</strain>
        <plasmid evidence="2">P3</plasmid>
    </source>
</reference>
<dbReference type="PANTHER" id="PTHR34512:SF30">
    <property type="entry name" value="OUTER MEMBRANE PROTEIN ASSEMBLY FACTOR BAMB"/>
    <property type="match status" value="1"/>
</dbReference>
<sequence length="415" mass="45939">MRKILFPILMLILSGCDQSSQKISGPNITQLPFIWQMSVSGLDMPTFSGDVLINQEVNAVYTQVIGTTAVDTTTRKVLWRDAYDGGGIGDPKKSILGNSSTVYNGKIIYYNYSQGIVVRDIATGIIEKRISLPNDVKELQTNLLDQYFFQKKENLLFFGLSNHLFSYDMKQLIDPGSSSVNPIWRIDKEDQDAITYRFSNISLDSSTNQLAYGLAVADSKKRENINYLNLVDAENGKEIWSRVVHKESDPSRFYSIDGYVLLHEGVAVMTLNGGSSTGFDQASGEQKWATGPFTCPGGETGGMLFVVANGKQFLVMPNGDHCFSSWDIKTGVRKWVFSAPDGYHATFGQQPLVLNGVVYASNSWLWALDAETGQPLGVSTFMTRSMMTRGTPLYDAKNNQILVSGGQLTAFRPLR</sequence>
<feature type="domain" description="Pyrrolo-quinoline quinone repeat" evidence="1">
    <location>
        <begin position="278"/>
        <end position="413"/>
    </location>
</feature>
<geneLocation type="plasmid" evidence="2 3">
    <name>P3</name>
</geneLocation>
<proteinExistence type="predicted"/>
<dbReference type="PANTHER" id="PTHR34512">
    <property type="entry name" value="CELL SURFACE PROTEIN"/>
    <property type="match status" value="1"/>
</dbReference>
<dbReference type="AlphaFoldDB" id="H8H2V6"/>
<evidence type="ECO:0000259" key="1">
    <source>
        <dbReference type="Pfam" id="PF13360"/>
    </source>
</evidence>
<keyword evidence="3" id="KW-1185">Reference proteome</keyword>
<name>H8H2V6_DEIGI</name>
<keyword evidence="2" id="KW-0614">Plasmid</keyword>
<dbReference type="Gene3D" id="2.130.10.10">
    <property type="entry name" value="YVTN repeat-like/Quinoprotein amine dehydrogenase"/>
    <property type="match status" value="2"/>
</dbReference>
<evidence type="ECO:0000313" key="3">
    <source>
        <dbReference type="Proteomes" id="UP000007575"/>
    </source>
</evidence>
<protein>
    <recommendedName>
        <fullName evidence="1">Pyrrolo-quinoline quinone repeat domain-containing protein</fullName>
    </recommendedName>
</protein>
<dbReference type="InterPro" id="IPR002372">
    <property type="entry name" value="PQQ_rpt_dom"/>
</dbReference>
<dbReference type="eggNOG" id="COG1520">
    <property type="taxonomic scope" value="Bacteria"/>
</dbReference>
<dbReference type="InterPro" id="IPR015943">
    <property type="entry name" value="WD40/YVTN_repeat-like_dom_sf"/>
</dbReference>
<dbReference type="KEGG" id="dgo:DGo_PC0061"/>
<dbReference type="SUPFAM" id="SSF50998">
    <property type="entry name" value="Quinoprotein alcohol dehydrogenase-like"/>
    <property type="match status" value="2"/>
</dbReference>
<dbReference type="PROSITE" id="PS51257">
    <property type="entry name" value="PROKAR_LIPOPROTEIN"/>
    <property type="match status" value="1"/>
</dbReference>
<dbReference type="Proteomes" id="UP000007575">
    <property type="component" value="Plasmid P3"/>
</dbReference>
<dbReference type="EMBL" id="CP002194">
    <property type="protein sequence ID" value="AFD27853.1"/>
    <property type="molecule type" value="Genomic_DNA"/>
</dbReference>
<gene>
    <name evidence="2" type="ordered locus">DGo_PC0061</name>
</gene>
<evidence type="ECO:0000313" key="2">
    <source>
        <dbReference type="EMBL" id="AFD27853.1"/>
    </source>
</evidence>
<dbReference type="Pfam" id="PF13360">
    <property type="entry name" value="PQQ_2"/>
    <property type="match status" value="1"/>
</dbReference>